<feature type="transmembrane region" description="Helical" evidence="7">
    <location>
        <begin position="360"/>
        <end position="382"/>
    </location>
</feature>
<comment type="subcellular location">
    <subcellularLocation>
        <location evidence="1">Cell membrane</location>
        <topology evidence="1">Multi-pass membrane protein</topology>
    </subcellularLocation>
</comment>
<feature type="domain" description="Major facilitator superfamily (MFS) profile" evidence="8">
    <location>
        <begin position="6"/>
        <end position="384"/>
    </location>
</feature>
<reference evidence="9 10" key="1">
    <citation type="submission" date="2022-03" db="EMBL/GenBank/DDBJ databases">
        <title>Novel taxa within the pig intestine.</title>
        <authorList>
            <person name="Wylensek D."/>
            <person name="Bishof K."/>
            <person name="Afrizal A."/>
            <person name="Clavel T."/>
        </authorList>
    </citation>
    <scope>NUCLEOTIDE SEQUENCE [LARGE SCALE GENOMIC DNA]</scope>
    <source>
        <strain evidence="9 10">Cla-KB-P134</strain>
    </source>
</reference>
<keyword evidence="4 7" id="KW-0812">Transmembrane</keyword>
<dbReference type="EMBL" id="JALBUS010000002">
    <property type="protein sequence ID" value="MDX8416512.1"/>
    <property type="molecule type" value="Genomic_DNA"/>
</dbReference>
<evidence type="ECO:0000313" key="9">
    <source>
        <dbReference type="EMBL" id="MDX8416512.1"/>
    </source>
</evidence>
<keyword evidence="10" id="KW-1185">Reference proteome</keyword>
<evidence type="ECO:0000256" key="6">
    <source>
        <dbReference type="ARBA" id="ARBA00023136"/>
    </source>
</evidence>
<keyword evidence="2" id="KW-0813">Transport</keyword>
<dbReference type="InterPro" id="IPR036259">
    <property type="entry name" value="MFS_trans_sf"/>
</dbReference>
<gene>
    <name evidence="9" type="ORF">MOZ64_01440</name>
</gene>
<dbReference type="PANTHER" id="PTHR23517:SF2">
    <property type="entry name" value="MULTIDRUG RESISTANCE PROTEIN MDTH"/>
    <property type="match status" value="1"/>
</dbReference>
<feature type="transmembrane region" description="Helical" evidence="7">
    <location>
        <begin position="100"/>
        <end position="123"/>
    </location>
</feature>
<feature type="transmembrane region" description="Helical" evidence="7">
    <location>
        <begin position="48"/>
        <end position="67"/>
    </location>
</feature>
<sequence>MKNNRNKAGIVLGILLMSLTITCNTAFSPILSEIGKSFPDASDSSVQIVLTIISLSTFPMMLIEPFFERFLTKRDVAILGTFLMLIGGILPHFFHSQLWMLYLVSVVIGCGLSLVVVTSSSLIADYFTGLEKSKIMGYQAIFASLGGAIVAKGSGILTTNFGWQNGYLILLITVPILLVMFTCIPKGEIPKIESNSGGFYISGKLIYFGFLCLLAGIFISTFNTNIAMYLDRNGIGNEQTAGTVSAIMQIAGILSGLIFGFMVKSFKRFTLGIAVLLSAVGTMIVGLSTNLIIVCIGALCMGVGFAMRNAGGVSFAANMVNAVQASSAIAVVSASFNLGSFISAYVINPLAGIFGSDIRLRFIISGIALLLIGLLTCIRSPITDKQAIDA</sequence>
<keyword evidence="5 7" id="KW-1133">Transmembrane helix</keyword>
<keyword evidence="3" id="KW-1003">Cell membrane</keyword>
<dbReference type="Pfam" id="PF07690">
    <property type="entry name" value="MFS_1"/>
    <property type="match status" value="1"/>
</dbReference>
<keyword evidence="6 7" id="KW-0472">Membrane</keyword>
<evidence type="ECO:0000256" key="5">
    <source>
        <dbReference type="ARBA" id="ARBA00022989"/>
    </source>
</evidence>
<dbReference type="RefSeq" id="WP_320324847.1">
    <property type="nucleotide sequence ID" value="NZ_JALBUS010000002.1"/>
</dbReference>
<dbReference type="PANTHER" id="PTHR23517">
    <property type="entry name" value="RESISTANCE PROTEIN MDTM, PUTATIVE-RELATED-RELATED"/>
    <property type="match status" value="1"/>
</dbReference>
<dbReference type="Gene3D" id="1.20.1250.20">
    <property type="entry name" value="MFS general substrate transporter like domains"/>
    <property type="match status" value="1"/>
</dbReference>
<dbReference type="InterPro" id="IPR011701">
    <property type="entry name" value="MFS"/>
</dbReference>
<proteinExistence type="predicted"/>
<comment type="caution">
    <text evidence="9">The sequence shown here is derived from an EMBL/GenBank/DDBJ whole genome shotgun (WGS) entry which is preliminary data.</text>
</comment>
<name>A0ABU4WIY4_9FIRM</name>
<feature type="transmembrane region" description="Helical" evidence="7">
    <location>
        <begin position="327"/>
        <end position="348"/>
    </location>
</feature>
<protein>
    <submittedName>
        <fullName evidence="9">MFS transporter</fullName>
    </submittedName>
</protein>
<dbReference type="PROSITE" id="PS50850">
    <property type="entry name" value="MFS"/>
    <property type="match status" value="1"/>
</dbReference>
<dbReference type="SUPFAM" id="SSF103473">
    <property type="entry name" value="MFS general substrate transporter"/>
    <property type="match status" value="1"/>
</dbReference>
<feature type="transmembrane region" description="Helical" evidence="7">
    <location>
        <begin position="135"/>
        <end position="154"/>
    </location>
</feature>
<feature type="transmembrane region" description="Helical" evidence="7">
    <location>
        <begin position="166"/>
        <end position="184"/>
    </location>
</feature>
<accession>A0ABU4WIY4</accession>
<evidence type="ECO:0000256" key="7">
    <source>
        <dbReference type="SAM" id="Phobius"/>
    </source>
</evidence>
<dbReference type="InterPro" id="IPR050171">
    <property type="entry name" value="MFS_Transporters"/>
</dbReference>
<dbReference type="Proteomes" id="UP001285244">
    <property type="component" value="Unassembled WGS sequence"/>
</dbReference>
<evidence type="ECO:0000256" key="4">
    <source>
        <dbReference type="ARBA" id="ARBA00022692"/>
    </source>
</evidence>
<evidence type="ECO:0000256" key="1">
    <source>
        <dbReference type="ARBA" id="ARBA00004651"/>
    </source>
</evidence>
<feature type="transmembrane region" description="Helical" evidence="7">
    <location>
        <begin position="275"/>
        <end position="307"/>
    </location>
</feature>
<organism evidence="9 10">
    <name type="scientific">Absicoccus intestinalis</name>
    <dbReference type="NCBI Taxonomy" id="2926319"/>
    <lineage>
        <taxon>Bacteria</taxon>
        <taxon>Bacillati</taxon>
        <taxon>Bacillota</taxon>
        <taxon>Erysipelotrichia</taxon>
        <taxon>Erysipelotrichales</taxon>
        <taxon>Erysipelotrichaceae</taxon>
        <taxon>Absicoccus</taxon>
    </lineage>
</organism>
<feature type="transmembrane region" description="Helical" evidence="7">
    <location>
        <begin position="242"/>
        <end position="263"/>
    </location>
</feature>
<evidence type="ECO:0000256" key="2">
    <source>
        <dbReference type="ARBA" id="ARBA00022448"/>
    </source>
</evidence>
<evidence type="ECO:0000313" key="10">
    <source>
        <dbReference type="Proteomes" id="UP001285244"/>
    </source>
</evidence>
<dbReference type="InterPro" id="IPR020846">
    <property type="entry name" value="MFS_dom"/>
</dbReference>
<evidence type="ECO:0000256" key="3">
    <source>
        <dbReference type="ARBA" id="ARBA00022475"/>
    </source>
</evidence>
<evidence type="ECO:0000259" key="8">
    <source>
        <dbReference type="PROSITE" id="PS50850"/>
    </source>
</evidence>
<feature type="transmembrane region" description="Helical" evidence="7">
    <location>
        <begin position="205"/>
        <end position="230"/>
    </location>
</feature>
<feature type="transmembrane region" description="Helical" evidence="7">
    <location>
        <begin position="76"/>
        <end position="94"/>
    </location>
</feature>